<protein>
    <submittedName>
        <fullName evidence="1">Retrotransposon protein</fullName>
    </submittedName>
</protein>
<dbReference type="InterPro" id="IPR045249">
    <property type="entry name" value="HARBI1-like"/>
</dbReference>
<dbReference type="OrthoDB" id="1851308at2759"/>
<dbReference type="EMBL" id="SSTE01013117">
    <property type="protein sequence ID" value="KAA0047552.1"/>
    <property type="molecule type" value="Genomic_DNA"/>
</dbReference>
<dbReference type="PANTHER" id="PTHR22930">
    <property type="match status" value="1"/>
</dbReference>
<dbReference type="AlphaFoldDB" id="A0A5A7TVS0"/>
<sequence>MDEQDIWSLLNVFMTSQRQVLVSLKLFMNDNKRIIHVPHSTRHRIRQLAYFHMIHENRRCRRDGGNVPPRIGARLLRLHDELLKKPQLVTNSFTDPQWRWFENCLGALDDIYIKVSMMASDRPSWLGRISCRLEHPSRCHHKTKWSEGYYCLCDTGYPNAESFLAPYKGKRYHLQGDFGLLKDPCAILRGKSYYPVKVQTRTILACCLLHNLINREMTNTNILEDVDEGDSTYTTTAGDDIYYIETSNEWSQWRDKLAESHLAAKDLLNKSFPHYDDLCYFWSDRATEEHVETFADVGLKMLGGYKGFLANDGNHIEILTDVQSRTGHVA</sequence>
<dbReference type="PANTHER" id="PTHR22930:SF281">
    <property type="entry name" value="NUCLEASE"/>
    <property type="match status" value="1"/>
</dbReference>
<comment type="caution">
    <text evidence="1">The sequence shown here is derived from an EMBL/GenBank/DDBJ whole genome shotgun (WGS) entry which is preliminary data.</text>
</comment>
<name>A0A5A7TVS0_CUCMM</name>
<dbReference type="Proteomes" id="UP000321393">
    <property type="component" value="Unassembled WGS sequence"/>
</dbReference>
<gene>
    <name evidence="1" type="ORF">E6C27_scaffold115G00100</name>
</gene>
<reference evidence="1 2" key="1">
    <citation type="submission" date="2019-08" db="EMBL/GenBank/DDBJ databases">
        <title>Draft genome sequences of two oriental melons (Cucumis melo L. var makuwa).</title>
        <authorList>
            <person name="Kwon S.-Y."/>
        </authorList>
    </citation>
    <scope>NUCLEOTIDE SEQUENCE [LARGE SCALE GENOMIC DNA]</scope>
    <source>
        <strain evidence="2">cv. SW 3</strain>
        <tissue evidence="1">Leaf</tissue>
    </source>
</reference>
<evidence type="ECO:0000313" key="1">
    <source>
        <dbReference type="EMBL" id="KAA0047552.1"/>
    </source>
</evidence>
<evidence type="ECO:0000313" key="2">
    <source>
        <dbReference type="Proteomes" id="UP000321393"/>
    </source>
</evidence>
<accession>A0A5A7TVS0</accession>
<proteinExistence type="predicted"/>
<organism evidence="1 2">
    <name type="scientific">Cucumis melo var. makuwa</name>
    <name type="common">Oriental melon</name>
    <dbReference type="NCBI Taxonomy" id="1194695"/>
    <lineage>
        <taxon>Eukaryota</taxon>
        <taxon>Viridiplantae</taxon>
        <taxon>Streptophyta</taxon>
        <taxon>Embryophyta</taxon>
        <taxon>Tracheophyta</taxon>
        <taxon>Spermatophyta</taxon>
        <taxon>Magnoliopsida</taxon>
        <taxon>eudicotyledons</taxon>
        <taxon>Gunneridae</taxon>
        <taxon>Pentapetalae</taxon>
        <taxon>rosids</taxon>
        <taxon>fabids</taxon>
        <taxon>Cucurbitales</taxon>
        <taxon>Cucurbitaceae</taxon>
        <taxon>Benincaseae</taxon>
        <taxon>Cucumis</taxon>
    </lineage>
</organism>